<dbReference type="SUPFAM" id="SSF158745">
    <property type="entry name" value="LanC-like"/>
    <property type="match status" value="1"/>
</dbReference>
<dbReference type="InterPro" id="IPR033889">
    <property type="entry name" value="LanC"/>
</dbReference>
<dbReference type="PRINTS" id="PR01950">
    <property type="entry name" value="LANCSUPER"/>
</dbReference>
<dbReference type="Proteomes" id="UP000539313">
    <property type="component" value="Unassembled WGS sequence"/>
</dbReference>
<evidence type="ECO:0008006" key="4">
    <source>
        <dbReference type="Google" id="ProtNLM"/>
    </source>
</evidence>
<evidence type="ECO:0000313" key="3">
    <source>
        <dbReference type="Proteomes" id="UP000539313"/>
    </source>
</evidence>
<proteinExistence type="predicted"/>
<dbReference type="InterPro" id="IPR007822">
    <property type="entry name" value="LANC-like"/>
</dbReference>
<name>A0A7W3MW91_9ACTN</name>
<dbReference type="GO" id="GO:0031179">
    <property type="term" value="P:peptide modification"/>
    <property type="evidence" value="ECO:0007669"/>
    <property type="project" value="InterPro"/>
</dbReference>
<keyword evidence="3" id="KW-1185">Reference proteome</keyword>
<dbReference type="PRINTS" id="PR01955">
    <property type="entry name" value="LANCFRANKIA"/>
</dbReference>
<feature type="binding site" evidence="1">
    <location>
        <position position="335"/>
    </location>
    <ligand>
        <name>Zn(2+)</name>
        <dbReference type="ChEBI" id="CHEBI:29105"/>
    </ligand>
</feature>
<dbReference type="RefSeq" id="WP_312880951.1">
    <property type="nucleotide sequence ID" value="NZ_JACJII010000001.1"/>
</dbReference>
<reference evidence="2 3" key="1">
    <citation type="submission" date="2020-08" db="EMBL/GenBank/DDBJ databases">
        <title>Sequencing the genomes of 1000 actinobacteria strains.</title>
        <authorList>
            <person name="Klenk H.-P."/>
        </authorList>
    </citation>
    <scope>NUCLEOTIDE SEQUENCE [LARGE SCALE GENOMIC DNA]</scope>
    <source>
        <strain evidence="2 3">DSM 45823</strain>
    </source>
</reference>
<dbReference type="SMART" id="SM01260">
    <property type="entry name" value="LANC_like"/>
    <property type="match status" value="1"/>
</dbReference>
<dbReference type="EMBL" id="JACJII010000001">
    <property type="protein sequence ID" value="MBA9003063.1"/>
    <property type="molecule type" value="Genomic_DNA"/>
</dbReference>
<comment type="caution">
    <text evidence="2">The sequence shown here is derived from an EMBL/GenBank/DDBJ whole genome shotgun (WGS) entry which is preliminary data.</text>
</comment>
<feature type="binding site" evidence="1">
    <location>
        <position position="285"/>
    </location>
    <ligand>
        <name>Zn(2+)</name>
        <dbReference type="ChEBI" id="CHEBI:29105"/>
    </ligand>
</feature>
<keyword evidence="1" id="KW-0862">Zinc</keyword>
<sequence>MTVPIRLKPALSQAAETLSRQLAPLAVPADQPGWGQSLAKGAAGIALLHIERAHTGEGSWHTAHDWVKAATREDVSAANDAGLYFGVPAIAFVLHAAGADGTARYGAALARIDTHLTALAHRRVDLALERINHGRRPAFAEYDLLHGLTGIGAYLLTHAPGSDALGRILAYLVRLTGPLHADGQTLPGWWAPHAPNLRSSPDLPGGHANLGIAHGITGPLALLAQAMRAGITVDRHADAIHGICAFLDTWRQDTDTGPWWPQWITLDDLRTGRPSQPGPARPSWCYGTPAIARAQQLAAIATGDPHRRQFAEHALAACLSDPDQLGQIVDTSLCHGWAGLYQTAARAAHDALTSRISASLPYLTEMLIHRAATRCQAAGLLEGQAGLALALHTAAHTEPPISGWDTCLMIN</sequence>
<dbReference type="GO" id="GO:0046872">
    <property type="term" value="F:metal ion binding"/>
    <property type="evidence" value="ECO:0007669"/>
    <property type="project" value="UniProtKB-KW"/>
</dbReference>
<dbReference type="AlphaFoldDB" id="A0A7W3MW91"/>
<evidence type="ECO:0000256" key="1">
    <source>
        <dbReference type="PIRSR" id="PIRSR607822-1"/>
    </source>
</evidence>
<organism evidence="2 3">
    <name type="scientific">Thermomonospora cellulosilytica</name>
    <dbReference type="NCBI Taxonomy" id="1411118"/>
    <lineage>
        <taxon>Bacteria</taxon>
        <taxon>Bacillati</taxon>
        <taxon>Actinomycetota</taxon>
        <taxon>Actinomycetes</taxon>
        <taxon>Streptosporangiales</taxon>
        <taxon>Thermomonosporaceae</taxon>
        <taxon>Thermomonospora</taxon>
    </lineage>
</organism>
<protein>
    <recommendedName>
        <fullName evidence="4">Lanthionine synthetase C family protein</fullName>
    </recommendedName>
</protein>
<feature type="binding site" evidence="1">
    <location>
        <position position="334"/>
    </location>
    <ligand>
        <name>Zn(2+)</name>
        <dbReference type="ChEBI" id="CHEBI:29105"/>
    </ligand>
</feature>
<keyword evidence="1" id="KW-0479">Metal-binding</keyword>
<dbReference type="Pfam" id="PF05147">
    <property type="entry name" value="LANC_like"/>
    <property type="match status" value="1"/>
</dbReference>
<gene>
    <name evidence="2" type="ORF">HNR21_001945</name>
</gene>
<dbReference type="CDD" id="cd04793">
    <property type="entry name" value="LanC"/>
    <property type="match status" value="1"/>
</dbReference>
<dbReference type="Gene3D" id="1.50.10.20">
    <property type="match status" value="1"/>
</dbReference>
<accession>A0A7W3MW91</accession>
<evidence type="ECO:0000313" key="2">
    <source>
        <dbReference type="EMBL" id="MBA9003063.1"/>
    </source>
</evidence>